<evidence type="ECO:0008006" key="2">
    <source>
        <dbReference type="Google" id="ProtNLM"/>
    </source>
</evidence>
<dbReference type="Gene3D" id="2.180.10.10">
    <property type="entry name" value="RHS repeat-associated core"/>
    <property type="match status" value="1"/>
</dbReference>
<reference evidence="1" key="1">
    <citation type="submission" date="2018-06" db="EMBL/GenBank/DDBJ databases">
        <authorList>
            <person name="Zhirakovskaya E."/>
        </authorList>
    </citation>
    <scope>NUCLEOTIDE SEQUENCE</scope>
</reference>
<sequence length="211" mass="22977">MLWSWNSDAFGTTLANEDVDNDNNDFEFNLRFPGQYFDKESGIHYNYFRDYEPATGRYLQSDPIGQKGALNTYTYASNNSLYWTDSTGMINDNGRCTGLPIQFQQDCRNPPPPPSCKDGGYCSCEERGDCCEERGDCCEKSFFSCMDDCVSFLNPWWSTSVGGAVGFGAAGAAGTTATVACGWGGAAAGAWGLGTTAGCLIRCTTNPCYKY</sequence>
<dbReference type="PRINTS" id="PR00394">
    <property type="entry name" value="RHSPROTEIN"/>
</dbReference>
<dbReference type="EMBL" id="UOEW01000094">
    <property type="protein sequence ID" value="VAW35017.1"/>
    <property type="molecule type" value="Genomic_DNA"/>
</dbReference>
<name>A0A3B0VA00_9ZZZZ</name>
<protein>
    <recommendedName>
        <fullName evidence="2">Rhs-family protein</fullName>
    </recommendedName>
</protein>
<proteinExistence type="predicted"/>
<dbReference type="PANTHER" id="PTHR32305">
    <property type="match status" value="1"/>
</dbReference>
<accession>A0A3B0VA00</accession>
<evidence type="ECO:0000313" key="1">
    <source>
        <dbReference type="EMBL" id="VAW35017.1"/>
    </source>
</evidence>
<dbReference type="PANTHER" id="PTHR32305:SF15">
    <property type="entry name" value="PROTEIN RHSA-RELATED"/>
    <property type="match status" value="1"/>
</dbReference>
<gene>
    <name evidence="1" type="ORF">MNBD_GAMMA01-2004</name>
</gene>
<organism evidence="1">
    <name type="scientific">hydrothermal vent metagenome</name>
    <dbReference type="NCBI Taxonomy" id="652676"/>
    <lineage>
        <taxon>unclassified sequences</taxon>
        <taxon>metagenomes</taxon>
        <taxon>ecological metagenomes</taxon>
    </lineage>
</organism>
<dbReference type="NCBIfam" id="TIGR03696">
    <property type="entry name" value="Rhs_assc_core"/>
    <property type="match status" value="1"/>
</dbReference>
<dbReference type="InterPro" id="IPR050708">
    <property type="entry name" value="T6SS_VgrG/RHS"/>
</dbReference>
<dbReference type="AlphaFoldDB" id="A0A3B0VA00"/>
<dbReference type="InterPro" id="IPR022385">
    <property type="entry name" value="Rhs_assc_core"/>
</dbReference>